<reference evidence="1" key="1">
    <citation type="submission" date="2016-09" db="EMBL/GenBank/DDBJ databases">
        <title>A plasmid goes viral.</title>
        <authorList>
            <person name="Erdmann S."/>
            <person name="Tschitschko B."/>
            <person name="Cavicchioli R."/>
        </authorList>
    </citation>
    <scope>NUCLEOTIDE SEQUENCE</scope>
    <source>
        <strain evidence="1">HLS1</strain>
        <plasmid evidence="1">pR1SE2</plasmid>
    </source>
</reference>
<name>A0A220SWU7_9EURY</name>
<protein>
    <submittedName>
        <fullName evidence="1">Uncharacterized protein</fullName>
    </submittedName>
</protein>
<dbReference type="OrthoDB" id="329902at2157"/>
<keyword evidence="1" id="KW-0614">Plasmid</keyword>
<dbReference type="EMBL" id="KX906370">
    <property type="protein sequence ID" value="ASK38169.1"/>
    <property type="molecule type" value="Genomic_DNA"/>
</dbReference>
<dbReference type="RefSeq" id="WP_088901325.1">
    <property type="nucleotide sequence ID" value="NZ_JAJNEG010000039.1"/>
</dbReference>
<dbReference type="AlphaFoldDB" id="A0A220SWU7"/>
<proteinExistence type="predicted"/>
<sequence>MTTDTNDTDDEYTLDDEFEYAGWRIGRPTRTAKVDALDGTDTIEEGVLTCELVTKDQLREAKLDGEWMAHFVAPDGGMGLGLDDGNSGGVAVPYDLEATITFPTPMTQKEADEWLPDGWFRDYPDTDVPGLERFDSDVDDTDDSGAVWESIDGDLIVESDTTAADLLEDVQ</sequence>
<evidence type="ECO:0000313" key="1">
    <source>
        <dbReference type="EMBL" id="ASK38169.1"/>
    </source>
</evidence>
<accession>A0A220SWU7</accession>
<organism evidence="1">
    <name type="scientific">Halorubrum lacusprofundi</name>
    <dbReference type="NCBI Taxonomy" id="2247"/>
    <lineage>
        <taxon>Archaea</taxon>
        <taxon>Methanobacteriati</taxon>
        <taxon>Methanobacteriota</taxon>
        <taxon>Stenosarchaea group</taxon>
        <taxon>Halobacteria</taxon>
        <taxon>Halobacteriales</taxon>
        <taxon>Haloferacaceae</taxon>
        <taxon>Halorubrum</taxon>
    </lineage>
</organism>
<geneLocation type="plasmid" evidence="1">
    <name>pR1SE2</name>
</geneLocation>